<dbReference type="EMBL" id="BLLH01000001">
    <property type="protein sequence ID" value="GFH39839.1"/>
    <property type="molecule type" value="Genomic_DNA"/>
</dbReference>
<organism evidence="3 4">
    <name type="scientific">Pseudolactococcus insecticola</name>
    <dbReference type="NCBI Taxonomy" id="2709158"/>
    <lineage>
        <taxon>Bacteria</taxon>
        <taxon>Bacillati</taxon>
        <taxon>Bacillota</taxon>
        <taxon>Bacilli</taxon>
        <taxon>Lactobacillales</taxon>
        <taxon>Streptococcaceae</taxon>
        <taxon>Pseudolactococcus</taxon>
    </lineage>
</organism>
<feature type="region of interest" description="Disordered" evidence="1">
    <location>
        <begin position="216"/>
        <end position="239"/>
    </location>
</feature>
<dbReference type="Pfam" id="PF15542">
    <property type="entry name" value="Ntox50"/>
    <property type="match status" value="1"/>
</dbReference>
<reference evidence="3 4" key="1">
    <citation type="submission" date="2020-02" db="EMBL/GenBank/DDBJ databases">
        <title>Draft genome sequence of Lactococcus sp. Hs20B0-1.</title>
        <authorList>
            <person name="Noda S."/>
            <person name="Yuki M."/>
            <person name="Ohkuma M."/>
        </authorList>
    </citation>
    <scope>NUCLEOTIDE SEQUENCE [LARGE SCALE GENOMIC DNA]</scope>
    <source>
        <strain evidence="3 4">Hs20B0-1</strain>
    </source>
</reference>
<proteinExistence type="predicted"/>
<gene>
    <name evidence="3" type="ORF">Hs20B_02370</name>
</gene>
<protein>
    <recommendedName>
        <fullName evidence="2">Bacterial toxin 50 domain-containing protein</fullName>
    </recommendedName>
</protein>
<dbReference type="AlphaFoldDB" id="A0A6A0B3C2"/>
<evidence type="ECO:0000259" key="2">
    <source>
        <dbReference type="Pfam" id="PF15542"/>
    </source>
</evidence>
<evidence type="ECO:0000313" key="4">
    <source>
        <dbReference type="Proteomes" id="UP000475928"/>
    </source>
</evidence>
<dbReference type="RefSeq" id="WP_172354791.1">
    <property type="nucleotide sequence ID" value="NZ_BLLH01000001.1"/>
</dbReference>
<feature type="domain" description="Bacterial toxin 50" evidence="2">
    <location>
        <begin position="300"/>
        <end position="404"/>
    </location>
</feature>
<evidence type="ECO:0000313" key="3">
    <source>
        <dbReference type="EMBL" id="GFH39839.1"/>
    </source>
</evidence>
<evidence type="ECO:0000256" key="1">
    <source>
        <dbReference type="SAM" id="MobiDB-lite"/>
    </source>
</evidence>
<name>A0A6A0B3C2_9LACT</name>
<comment type="caution">
    <text evidence="3">The sequence shown here is derived from an EMBL/GenBank/DDBJ whole genome shotgun (WGS) entry which is preliminary data.</text>
</comment>
<dbReference type="InterPro" id="IPR029100">
    <property type="entry name" value="Ntox50"/>
</dbReference>
<sequence>MAMDETTKKQLALLAVALTFNDNLDTKLVTLMALLAFYGQESKSDKTIRNSLKTLTGAKSDSPSDVSDGIVNYIVPPNKWYPFEKRDAFAMKMKSALATGEIVTDTSQATKIAKQMSSSVKLFNRMNVFATANADVLREAENGDYYEDVEQEDRKGLVIWRARGQADAECAKYNRKIMTVDEFKSIYPVHYNCYCTAELVPPTMSDERIKKYRFKDNRAESEKQPNTVESLQEKGDREQYERWQNEGVTLPSFEHFQNLKHEPNNQAFERLSQEFKQKKWYNNTIGYEDLSDELKKKVNINPDMNNRHIVGTQQWKDKVVNYQKDLIEEGYDGKALPSKLMISNEQSQKIVEQMRLPKGFNSSMPVIFKADDYIAIFIDPETGEEIKTKFVRVSFRKTGSHLTPLDPREE</sequence>
<keyword evidence="4" id="KW-1185">Reference proteome</keyword>
<accession>A0A6A0B3C2</accession>
<dbReference type="Proteomes" id="UP000475928">
    <property type="component" value="Unassembled WGS sequence"/>
</dbReference>